<protein>
    <submittedName>
        <fullName evidence="2">Uncharacterized protein</fullName>
    </submittedName>
</protein>
<name>A0ABN2RN88_9MICO</name>
<dbReference type="RefSeq" id="WP_344059038.1">
    <property type="nucleotide sequence ID" value="NZ_BAAAPU010000003.1"/>
</dbReference>
<dbReference type="Proteomes" id="UP001500013">
    <property type="component" value="Unassembled WGS sequence"/>
</dbReference>
<reference evidence="2 3" key="1">
    <citation type="journal article" date="2019" name="Int. J. Syst. Evol. Microbiol.">
        <title>The Global Catalogue of Microorganisms (GCM) 10K type strain sequencing project: providing services to taxonomists for standard genome sequencing and annotation.</title>
        <authorList>
            <consortium name="The Broad Institute Genomics Platform"/>
            <consortium name="The Broad Institute Genome Sequencing Center for Infectious Disease"/>
            <person name="Wu L."/>
            <person name="Ma J."/>
        </authorList>
    </citation>
    <scope>NUCLEOTIDE SEQUENCE [LARGE SCALE GENOMIC DNA]</scope>
    <source>
        <strain evidence="2 3">JCM 15628</strain>
    </source>
</reference>
<keyword evidence="3" id="KW-1185">Reference proteome</keyword>
<proteinExistence type="predicted"/>
<comment type="caution">
    <text evidence="2">The sequence shown here is derived from an EMBL/GenBank/DDBJ whole genome shotgun (WGS) entry which is preliminary data.</text>
</comment>
<keyword evidence="1" id="KW-0732">Signal</keyword>
<organism evidence="2 3">
    <name type="scientific">Terrabacter lapilli</name>
    <dbReference type="NCBI Taxonomy" id="436231"/>
    <lineage>
        <taxon>Bacteria</taxon>
        <taxon>Bacillati</taxon>
        <taxon>Actinomycetota</taxon>
        <taxon>Actinomycetes</taxon>
        <taxon>Micrococcales</taxon>
        <taxon>Intrasporangiaceae</taxon>
        <taxon>Terrabacter</taxon>
    </lineage>
</organism>
<dbReference type="EMBL" id="BAAAPU010000003">
    <property type="protein sequence ID" value="GAA1971985.1"/>
    <property type="molecule type" value="Genomic_DNA"/>
</dbReference>
<evidence type="ECO:0000256" key="1">
    <source>
        <dbReference type="SAM" id="SignalP"/>
    </source>
</evidence>
<feature type="signal peptide" evidence="1">
    <location>
        <begin position="1"/>
        <end position="27"/>
    </location>
</feature>
<sequence>MSAALRSLTALLVVAVSALVAAPAASAASAVPSVNRTRAMWVWDTSTPQATVDLAVSSGIGQLFVAVPPNLSTSSQLPDITALSQRARAAGIRVDALGGDPTWVDNASWVVTYWLKPAKSSGLFTGIHTDVEPYSLPAWTTQQSTVVAGYLTLLDKLKANAGTKPLEADIPFWFGTIAARSSTGGSSTLDREIMKRTAGVTVMSYRNTATGPDGTLDIASAALAAGASLGKPVRLGQETTYLGDTASEQKQTFFGWTRTDMETQLSLVDSGAAAYGTYAGLAIHDAGGYAAMAP</sequence>
<evidence type="ECO:0000313" key="2">
    <source>
        <dbReference type="EMBL" id="GAA1971985.1"/>
    </source>
</evidence>
<gene>
    <name evidence="2" type="ORF">GCM10009817_10110</name>
</gene>
<evidence type="ECO:0000313" key="3">
    <source>
        <dbReference type="Proteomes" id="UP001500013"/>
    </source>
</evidence>
<feature type="chain" id="PRO_5046300675" evidence="1">
    <location>
        <begin position="28"/>
        <end position="294"/>
    </location>
</feature>
<accession>A0ABN2RN88</accession>